<sequence>MESDVVTWKIVPNTVANRMRNHSFIHKLLPSRRLRRRSKAMNVAIKQSRNLKSYSHYVKMKTAILRNVLDDSETEADDIFTEDDYAIFYKSKLSLINYRTRMSTGSKYSFKVELESDDNDIVSNKRNKNTRKKSKNKSFENVNIGWQKVVIEKNKSACLLTRKKTRSENNSIKYPDSICSQMDNDTGFPNCSQKNASHLKNEVLINTESCMAEKSVELCANISINSGQEMPDTSVLQEIANNSSESINSDSRINEISEEKFQLDENRRCNMLESSKVQTQNKRKEKKNLPSLLYNADEIHSGNDSYTDAKTDLDQDHLTCLDKKENITEASVDEFAENDKSHKIESSIIINTCQPKDSGIEEDTEEEFPEHGDKDYRKVKYKTRRKEQNISDTSFPLNYKSNSTDNGVNIKLENHNMSNKSDFTDTTLFCKYKNASNVEEHEEKVQKHKLQPKVTHTEIVNTKYKIIPCSTPLSNICANLEESSMNDYFYERVHEREEAEQSMENNTSASTKKRLQKLRKLNLTVDSDSSLSENDDTPCNVENSREKLLKRSDEYSSASDDEDENVDFNREISIQFDKELENELSLASNKPVEEKWHSLDCSRKHNFDQEVDVKKSNENNPGIKNRAQAVNKTVTIHRRPCNV</sequence>
<evidence type="ECO:0000313" key="2">
    <source>
        <dbReference type="EMBL" id="KOC59138.1"/>
    </source>
</evidence>
<dbReference type="AlphaFoldDB" id="A0A0L7QKH6"/>
<organism evidence="2 3">
    <name type="scientific">Habropoda laboriosa</name>
    <dbReference type="NCBI Taxonomy" id="597456"/>
    <lineage>
        <taxon>Eukaryota</taxon>
        <taxon>Metazoa</taxon>
        <taxon>Ecdysozoa</taxon>
        <taxon>Arthropoda</taxon>
        <taxon>Hexapoda</taxon>
        <taxon>Insecta</taxon>
        <taxon>Pterygota</taxon>
        <taxon>Neoptera</taxon>
        <taxon>Endopterygota</taxon>
        <taxon>Hymenoptera</taxon>
        <taxon>Apocrita</taxon>
        <taxon>Aculeata</taxon>
        <taxon>Apoidea</taxon>
        <taxon>Anthophila</taxon>
        <taxon>Apidae</taxon>
        <taxon>Habropoda</taxon>
    </lineage>
</organism>
<protein>
    <submittedName>
        <fullName evidence="2">Uncharacterized protein</fullName>
    </submittedName>
</protein>
<name>A0A0L7QKH6_9HYME</name>
<keyword evidence="3" id="KW-1185">Reference proteome</keyword>
<evidence type="ECO:0000313" key="3">
    <source>
        <dbReference type="Proteomes" id="UP000053825"/>
    </source>
</evidence>
<dbReference type="STRING" id="597456.A0A0L7QKH6"/>
<feature type="region of interest" description="Disordered" evidence="1">
    <location>
        <begin position="526"/>
        <end position="566"/>
    </location>
</feature>
<dbReference type="OrthoDB" id="7611408at2759"/>
<dbReference type="Proteomes" id="UP000053825">
    <property type="component" value="Unassembled WGS sequence"/>
</dbReference>
<evidence type="ECO:0000256" key="1">
    <source>
        <dbReference type="SAM" id="MobiDB-lite"/>
    </source>
</evidence>
<gene>
    <name evidence="2" type="ORF">WH47_11214</name>
</gene>
<feature type="compositionally biased region" description="Basic and acidic residues" evidence="1">
    <location>
        <begin position="543"/>
        <end position="554"/>
    </location>
</feature>
<dbReference type="EMBL" id="KQ414940">
    <property type="protein sequence ID" value="KOC59138.1"/>
    <property type="molecule type" value="Genomic_DNA"/>
</dbReference>
<reference evidence="2 3" key="1">
    <citation type="submission" date="2015-07" db="EMBL/GenBank/DDBJ databases">
        <title>The genome of Habropoda laboriosa.</title>
        <authorList>
            <person name="Pan H."/>
            <person name="Kapheim K."/>
        </authorList>
    </citation>
    <scope>NUCLEOTIDE SEQUENCE [LARGE SCALE GENOMIC DNA]</scope>
    <source>
        <strain evidence="2">0110345459</strain>
    </source>
</reference>
<proteinExistence type="predicted"/>
<accession>A0A0L7QKH6</accession>